<comment type="function">
    <text evidence="1">Catalyzes both the phosphorylation of dihydroxyacetone and of glyceraldehyde.</text>
</comment>
<dbReference type="FunFam" id="3.40.50.10440:FF:000002">
    <property type="entry name" value="Dihydroxyacetone kinase"/>
    <property type="match status" value="1"/>
</dbReference>
<dbReference type="GO" id="GO:0019588">
    <property type="term" value="P:anaerobic glycerol catabolic process"/>
    <property type="evidence" value="ECO:0007669"/>
    <property type="project" value="UniProtKB-UniPathway"/>
</dbReference>
<comment type="caution">
    <text evidence="15">The sequence shown here is derived from an EMBL/GenBank/DDBJ whole genome shotgun (WGS) entry which is preliminary data.</text>
</comment>
<keyword evidence="16" id="KW-1185">Reference proteome</keyword>
<dbReference type="InterPro" id="IPR012734">
    <property type="entry name" value="DhaK_ATP"/>
</dbReference>
<dbReference type="GO" id="GO:0005524">
    <property type="term" value="F:ATP binding"/>
    <property type="evidence" value="ECO:0007669"/>
    <property type="project" value="UniProtKB-KW"/>
</dbReference>
<evidence type="ECO:0000256" key="10">
    <source>
        <dbReference type="ARBA" id="ARBA00048898"/>
    </source>
</evidence>
<dbReference type="FunFam" id="1.25.40.340:FF:000001">
    <property type="entry name" value="Dihydroxyacetone kinase 1"/>
    <property type="match status" value="1"/>
</dbReference>
<dbReference type="Gene3D" id="3.40.50.10440">
    <property type="entry name" value="Dihydroxyacetone kinase, domain 1"/>
    <property type="match status" value="1"/>
</dbReference>
<evidence type="ECO:0000256" key="4">
    <source>
        <dbReference type="ARBA" id="ARBA00022679"/>
    </source>
</evidence>
<evidence type="ECO:0000313" key="16">
    <source>
        <dbReference type="Proteomes" id="UP000033483"/>
    </source>
</evidence>
<evidence type="ECO:0000256" key="3">
    <source>
        <dbReference type="ARBA" id="ARBA00008757"/>
    </source>
</evidence>
<dbReference type="Pfam" id="PF02734">
    <property type="entry name" value="Dak2"/>
    <property type="match status" value="1"/>
</dbReference>
<dbReference type="FunFam" id="3.30.1180.20:FF:000001">
    <property type="entry name" value="Dihydroxyacetone kinase 1"/>
    <property type="match status" value="1"/>
</dbReference>
<feature type="domain" description="DhaK" evidence="14">
    <location>
        <begin position="9"/>
        <end position="346"/>
    </location>
</feature>
<dbReference type="PANTHER" id="PTHR28629:SF14">
    <property type="entry name" value="DIHYDROXYACETONE KINASE 1"/>
    <property type="match status" value="1"/>
</dbReference>
<dbReference type="UniPathway" id="UPA00617">
    <property type="reaction ID" value="UER00669"/>
</dbReference>
<dbReference type="GO" id="GO:0050354">
    <property type="term" value="F:triokinase activity"/>
    <property type="evidence" value="ECO:0007669"/>
    <property type="project" value="UniProtKB-EC"/>
</dbReference>
<feature type="domain" description="DhaL" evidence="13">
    <location>
        <begin position="384"/>
        <end position="579"/>
    </location>
</feature>
<evidence type="ECO:0000256" key="11">
    <source>
        <dbReference type="PIRSR" id="PIRSR612734-1"/>
    </source>
</evidence>
<comment type="catalytic activity">
    <reaction evidence="9">
        <text>D-glyceraldehyde + ATP = D-glyceraldehyde 3-phosphate + ADP + H(+)</text>
        <dbReference type="Rhea" id="RHEA:13941"/>
        <dbReference type="ChEBI" id="CHEBI:15378"/>
        <dbReference type="ChEBI" id="CHEBI:17378"/>
        <dbReference type="ChEBI" id="CHEBI:30616"/>
        <dbReference type="ChEBI" id="CHEBI:59776"/>
        <dbReference type="ChEBI" id="CHEBI:456216"/>
        <dbReference type="EC" id="2.7.1.28"/>
    </reaction>
</comment>
<dbReference type="EMBL" id="LAEV01002288">
    <property type="protein sequence ID" value="KKA26134.1"/>
    <property type="molecule type" value="Genomic_DNA"/>
</dbReference>
<dbReference type="Pfam" id="PF02733">
    <property type="entry name" value="Dak1"/>
    <property type="match status" value="1"/>
</dbReference>
<dbReference type="GO" id="GO:0005829">
    <property type="term" value="C:cytosol"/>
    <property type="evidence" value="ECO:0007669"/>
    <property type="project" value="TreeGrafter"/>
</dbReference>
<evidence type="ECO:0000256" key="6">
    <source>
        <dbReference type="ARBA" id="ARBA00022777"/>
    </source>
</evidence>
<keyword evidence="4" id="KW-0808">Transferase</keyword>
<dbReference type="OrthoDB" id="1724672at2759"/>
<gene>
    <name evidence="15" type="ORF">TD95_004883</name>
</gene>
<evidence type="ECO:0000256" key="7">
    <source>
        <dbReference type="ARBA" id="ARBA00022798"/>
    </source>
</evidence>
<evidence type="ECO:0000313" key="15">
    <source>
        <dbReference type="EMBL" id="KKA26134.1"/>
    </source>
</evidence>
<evidence type="ECO:0000256" key="12">
    <source>
        <dbReference type="PIRSR" id="PIRSR612734-2"/>
    </source>
</evidence>
<reference evidence="15 16" key="1">
    <citation type="submission" date="2015-03" db="EMBL/GenBank/DDBJ databases">
        <authorList>
            <person name="Radwan O."/>
            <person name="Al-Naeli F.A."/>
            <person name="Rendon G.A."/>
            <person name="Fields C."/>
        </authorList>
    </citation>
    <scope>NUCLEOTIDE SEQUENCE [LARGE SCALE GENOMIC DNA]</scope>
    <source>
        <strain evidence="15">CR-DP1</strain>
    </source>
</reference>
<evidence type="ECO:0000259" key="13">
    <source>
        <dbReference type="PROSITE" id="PS51480"/>
    </source>
</evidence>
<dbReference type="InterPro" id="IPR004006">
    <property type="entry name" value="DhaK_dom"/>
</dbReference>
<proteinExistence type="inferred from homology"/>
<dbReference type="Proteomes" id="UP000033483">
    <property type="component" value="Unassembled WGS sequence"/>
</dbReference>
<sequence>MSSKHFISDPTALVNSALRSLTLTNPSVALDAPNKIVYMRPSDAPKQVSVISGGGSGHEPSFAAMVGSGMLTGAVAGTIFASPATEQIRAAIQSRVDGSKGVLVTIMNYTGDVLNFAVAVEKARAAGIDVDMVVVGDDVGVGREKGGKVGRRGIAGTVLVHKLSGAAAAKGHLLKDVARVARLTAENLVTVGASLDHVHVPGRASEAEGDALAPGEIELGMGIHNEAGSGRVTAELPELVAEMLRQLLDQTDKDRAFLKVDSKEVVLMINNLGGVSILEMGGITNEVVEQLQAKYAIKPVRILSGTYMTSLNGMGFSITLLNTVDTGLAGASMLELLDAPAEAPGWAAPISTASWEANNTATLDSSEEDKNAATKPSGLTIDADVAKEALTGGLKKLIEVEPEVTKYDTIVGDGDCGTGLKRGAQAVLEHINKVGLTGDAVVDLAGIVPVVENSMDGTSGALFAIFLNSLTASLRDQPAGPATVQVWGAALKQSLEALAKYTPARPGDRTLIDALQPFVETLGSSSLKEAALAARKGADGTKGMKPGLGRSVYVGGDGYQRVPDPGAWGLAWFFLGLAGVCPQ</sequence>
<dbReference type="SMART" id="SM01120">
    <property type="entry name" value="Dak2"/>
    <property type="match status" value="1"/>
</dbReference>
<dbReference type="Gene3D" id="3.30.1180.20">
    <property type="entry name" value="Dihydroxyacetone kinase, domain 2"/>
    <property type="match status" value="1"/>
</dbReference>
<evidence type="ECO:0000256" key="9">
    <source>
        <dbReference type="ARBA" id="ARBA00047974"/>
    </source>
</evidence>
<keyword evidence="5" id="KW-0547">Nucleotide-binding</keyword>
<comment type="catalytic activity">
    <reaction evidence="10">
        <text>dihydroxyacetone + ATP = dihydroxyacetone phosphate + ADP + H(+)</text>
        <dbReference type="Rhea" id="RHEA:15773"/>
        <dbReference type="ChEBI" id="CHEBI:15378"/>
        <dbReference type="ChEBI" id="CHEBI:16016"/>
        <dbReference type="ChEBI" id="CHEBI:30616"/>
        <dbReference type="ChEBI" id="CHEBI:57642"/>
        <dbReference type="ChEBI" id="CHEBI:456216"/>
        <dbReference type="EC" id="2.7.1.29"/>
    </reaction>
</comment>
<evidence type="ECO:0000256" key="8">
    <source>
        <dbReference type="ARBA" id="ARBA00022840"/>
    </source>
</evidence>
<feature type="binding site" evidence="12">
    <location>
        <position position="112"/>
    </location>
    <ligand>
        <name>substrate</name>
    </ligand>
</feature>
<evidence type="ECO:0008006" key="17">
    <source>
        <dbReference type="Google" id="ProtNLM"/>
    </source>
</evidence>
<keyword evidence="8" id="KW-0067">ATP-binding</keyword>
<dbReference type="PROSITE" id="PS51481">
    <property type="entry name" value="DHAK"/>
    <property type="match status" value="1"/>
</dbReference>
<dbReference type="InterPro" id="IPR004007">
    <property type="entry name" value="DhaL_dom"/>
</dbReference>
<comment type="similarity">
    <text evidence="3">Belongs to the dihydroxyacetone kinase (DAK) family.</text>
</comment>
<dbReference type="SUPFAM" id="SSF101473">
    <property type="entry name" value="DhaL-like"/>
    <property type="match status" value="1"/>
</dbReference>
<dbReference type="InterPro" id="IPR050861">
    <property type="entry name" value="Dihydroxyacetone_Kinase"/>
</dbReference>
<name>A0A0F4Z6I1_9PEZI</name>
<keyword evidence="7" id="KW-0319">Glycerol metabolism</keyword>
<dbReference type="AlphaFoldDB" id="A0A0F4Z6I1"/>
<organism evidence="15 16">
    <name type="scientific">Thielaviopsis punctulata</name>
    <dbReference type="NCBI Taxonomy" id="72032"/>
    <lineage>
        <taxon>Eukaryota</taxon>
        <taxon>Fungi</taxon>
        <taxon>Dikarya</taxon>
        <taxon>Ascomycota</taxon>
        <taxon>Pezizomycotina</taxon>
        <taxon>Sordariomycetes</taxon>
        <taxon>Hypocreomycetidae</taxon>
        <taxon>Microascales</taxon>
        <taxon>Ceratocystidaceae</taxon>
        <taxon>Thielaviopsis</taxon>
    </lineage>
</organism>
<dbReference type="SUPFAM" id="SSF82549">
    <property type="entry name" value="DAK1/DegV-like"/>
    <property type="match status" value="1"/>
</dbReference>
<feature type="binding site" evidence="12">
    <location>
        <begin position="55"/>
        <end position="58"/>
    </location>
    <ligand>
        <name>substrate</name>
    </ligand>
</feature>
<evidence type="ECO:0000256" key="5">
    <source>
        <dbReference type="ARBA" id="ARBA00022741"/>
    </source>
</evidence>
<evidence type="ECO:0000256" key="2">
    <source>
        <dbReference type="ARBA" id="ARBA00004778"/>
    </source>
</evidence>
<dbReference type="Gene3D" id="1.25.40.340">
    <property type="match status" value="1"/>
</dbReference>
<dbReference type="NCBIfam" id="TIGR02361">
    <property type="entry name" value="dak_ATP"/>
    <property type="match status" value="1"/>
</dbReference>
<evidence type="ECO:0000256" key="1">
    <source>
        <dbReference type="ARBA" id="ARBA00003264"/>
    </source>
</evidence>
<keyword evidence="6" id="KW-0418">Kinase</keyword>
<dbReference type="GO" id="GO:0004371">
    <property type="term" value="F:glycerone kinase activity"/>
    <property type="evidence" value="ECO:0007669"/>
    <property type="project" value="UniProtKB-EC"/>
</dbReference>
<dbReference type="PANTHER" id="PTHR28629">
    <property type="entry name" value="TRIOKINASE/FMN CYCLASE"/>
    <property type="match status" value="1"/>
</dbReference>
<dbReference type="PROSITE" id="PS51480">
    <property type="entry name" value="DHAL"/>
    <property type="match status" value="1"/>
</dbReference>
<comment type="pathway">
    <text evidence="2">Polyol metabolism; glycerol fermentation; glycerone phosphate from glycerol (oxidative route): step 2/2.</text>
</comment>
<protein>
    <recommendedName>
        <fullName evidence="17">Dihydroxyacetone kinase</fullName>
    </recommendedName>
</protein>
<accession>A0A0F4Z6I1</accession>
<dbReference type="InterPro" id="IPR036117">
    <property type="entry name" value="DhaL_dom_sf"/>
</dbReference>
<feature type="active site" description="Tele-hemiaminal-histidine intermediate" evidence="11">
    <location>
        <position position="224"/>
    </location>
</feature>
<evidence type="ECO:0000259" key="14">
    <source>
        <dbReference type="PROSITE" id="PS51481"/>
    </source>
</evidence>